<dbReference type="GO" id="GO:0003906">
    <property type="term" value="F:DNA-(apurinic or apyrimidinic site) endonuclease activity"/>
    <property type="evidence" value="ECO:0007669"/>
    <property type="project" value="TreeGrafter"/>
</dbReference>
<dbReference type="GO" id="GO:0006285">
    <property type="term" value="P:base-excision repair, AP site formation"/>
    <property type="evidence" value="ECO:0007669"/>
    <property type="project" value="TreeGrafter"/>
</dbReference>
<reference evidence="9" key="1">
    <citation type="journal article" date="2015" name="PLoS ONE">
        <title>Comprehensive Evaluation of Toxoplasma gondii VEG and Neospora caninum LIV Genomes with Tachyzoite Stage Transcriptome and Proteome Defines Novel Transcript Features.</title>
        <authorList>
            <person name="Ramaprasad A."/>
            <person name="Mourier T."/>
            <person name="Naeem R."/>
            <person name="Malas T.B."/>
            <person name="Moussa E."/>
            <person name="Panigrahi A."/>
            <person name="Vermont S.J."/>
            <person name="Otto T.D."/>
            <person name="Wastling J."/>
            <person name="Pain A."/>
        </authorList>
    </citation>
    <scope>NUCLEOTIDE SEQUENCE</scope>
    <source>
        <strain evidence="9">VEG</strain>
    </source>
</reference>
<dbReference type="InterPro" id="IPR023170">
    <property type="entry name" value="HhH_base_excis_C"/>
</dbReference>
<feature type="domain" description="HhH-GPD" evidence="8">
    <location>
        <begin position="563"/>
        <end position="809"/>
    </location>
</feature>
<comment type="similarity">
    <text evidence="1">Belongs to the Nth/MutY family.</text>
</comment>
<keyword evidence="4" id="KW-0234">DNA repair</keyword>
<dbReference type="GO" id="GO:0016829">
    <property type="term" value="F:lyase activity"/>
    <property type="evidence" value="ECO:0007669"/>
    <property type="project" value="UniProtKB-KW"/>
</dbReference>
<evidence type="ECO:0000259" key="8">
    <source>
        <dbReference type="Pfam" id="PF00730"/>
    </source>
</evidence>
<dbReference type="AlphaFoldDB" id="A0A0F7UYB5"/>
<feature type="compositionally biased region" description="Low complexity" evidence="7">
    <location>
        <begin position="26"/>
        <end position="41"/>
    </location>
</feature>
<evidence type="ECO:0000313" key="9">
    <source>
        <dbReference type="EMBL" id="CEL72978.1"/>
    </source>
</evidence>
<dbReference type="GO" id="GO:0005634">
    <property type="term" value="C:nucleus"/>
    <property type="evidence" value="ECO:0007669"/>
    <property type="project" value="TreeGrafter"/>
</dbReference>
<dbReference type="InterPro" id="IPR011257">
    <property type="entry name" value="DNA_glycosylase"/>
</dbReference>
<feature type="region of interest" description="Disordered" evidence="7">
    <location>
        <begin position="699"/>
        <end position="752"/>
    </location>
</feature>
<dbReference type="Gene3D" id="1.10.340.30">
    <property type="entry name" value="Hypothetical protein, domain 2"/>
    <property type="match status" value="1"/>
</dbReference>
<feature type="compositionally biased region" description="Low complexity" evidence="7">
    <location>
        <begin position="231"/>
        <end position="249"/>
    </location>
</feature>
<feature type="compositionally biased region" description="Polar residues" evidence="7">
    <location>
        <begin position="344"/>
        <end position="358"/>
    </location>
</feature>
<dbReference type="SUPFAM" id="SSF48150">
    <property type="entry name" value="DNA-glycosylase"/>
    <property type="match status" value="2"/>
</dbReference>
<feature type="compositionally biased region" description="Low complexity" evidence="7">
    <location>
        <begin position="191"/>
        <end position="200"/>
    </location>
</feature>
<keyword evidence="5" id="KW-0456">Lyase</keyword>
<feature type="compositionally biased region" description="Acidic residues" evidence="7">
    <location>
        <begin position="1016"/>
        <end position="1027"/>
    </location>
</feature>
<sequence length="1076" mass="117219">MANEGDNPFAFFAFQARRGLPPPDLSSPHSVSSPAASSPLVQHAPSLADASGVHTPGRGAPERANRTRAESSVSAASPSSSTPRGCRGGGTLRTLAKPREGETVRERLASGETSRSPDLSSHDENEEEVKKKQCIRLPSPPSSLPAVPGLATDITEVIPCSSSSPSASPSCSPSARPLPSEERPLASQTLSSSRGSSPDSQPTGGLPCRGRHYLGRGLLPPRAKRSDKRFSSLSSQHLSDSPVSHTALPHSPPTCPSSLPLSESSSFRTVSSLPSSSSSYPPGASSLSSSSSASLSSSSSASLSSSSSVSLSSASASPAAQPRGRMSPGVVDGEVRQRKKRIRNSSQRAGGDAQNTEEPFSLSDWVESLEHAPFLSSTPETLQSPNDAEAPRGWRKIVGALICLRKKYARATRPDEFYEFLVRLNRFKEPNFLAMIAAVLSIRCRDPVALRAMASFMHAATRRAVQLARRGVSLRASPATSTSPAASSLRDSARRSSASGSEGERDTRRDERDTDAEGALSMREEGKGAEDGERSNSGDEERSSRKDERDDREEETNRREEEALWRKFEDEGPTCEVVRHMSEREIQECIASVNFKDSKARRILLLARTLHSSFRGRIPATYEELVKLPGVGPTFSIANLLLSLQYGRNEAPSRRTLPARFLCLKKSRKAFSDTEDNEPLLFSVPMLSPTAGEVNWQEVETREDERPMAQMPAGDSRHSGNKPWVEEPSRDYAEAEEAKDTSGDSSQQTGDTVSLDINESHIRQLLRNGGGLFVDTNVKRLAICFNWLPRDTVMSLQEVKEALERWIPPGLYFELPLLLAGLLQLLCGRETPKCSTCWLADICVHRQRAAVLARAEKRTDAKTERNKNLEGAPTDAGCCPEAREGTGDQAAKTRDSEHWRSIDEEIKSQEECRREEERRGQRTADDATPRCGEWLKEEERTGEEERTEAETVNGVAEGGEQDFSGASRNETDGRGGTSVCATEEHRENDKEKQEVILCSPVESVRSTNSGPGREEQSDEEGEQEAEVEGLAGTNFRPHSASLEIVDSDSSKEEQCESAEEDQDLVTILGVREAWDP</sequence>
<evidence type="ECO:0000256" key="3">
    <source>
        <dbReference type="ARBA" id="ARBA00022801"/>
    </source>
</evidence>
<keyword evidence="6" id="KW-0326">Glycosidase</keyword>
<dbReference type="PANTHER" id="PTHR43286">
    <property type="entry name" value="ENDONUCLEASE III-LIKE PROTEIN 1"/>
    <property type="match status" value="1"/>
</dbReference>
<evidence type="ECO:0000256" key="6">
    <source>
        <dbReference type="ARBA" id="ARBA00023295"/>
    </source>
</evidence>
<feature type="compositionally biased region" description="Basic and acidic residues" evidence="7">
    <location>
        <begin position="724"/>
        <end position="742"/>
    </location>
</feature>
<feature type="compositionally biased region" description="Low complexity" evidence="7">
    <location>
        <begin position="256"/>
        <end position="320"/>
    </location>
</feature>
<feature type="compositionally biased region" description="Basic and acidic residues" evidence="7">
    <location>
        <begin position="502"/>
        <end position="512"/>
    </location>
</feature>
<protein>
    <submittedName>
        <fullName evidence="9">Helix-hairpin-helix motif domain-containing protein</fullName>
    </submittedName>
</protein>
<dbReference type="InterPro" id="IPR000445">
    <property type="entry name" value="HhH_motif"/>
</dbReference>
<dbReference type="Gene3D" id="1.10.1670.10">
    <property type="entry name" value="Helix-hairpin-Helix base-excision DNA repair enzymes (C-terminal)"/>
    <property type="match status" value="1"/>
</dbReference>
<dbReference type="EMBL" id="LN714494">
    <property type="protein sequence ID" value="CEL72978.1"/>
    <property type="molecule type" value="Genomic_DNA"/>
</dbReference>
<feature type="compositionally biased region" description="Polar residues" evidence="7">
    <location>
        <begin position="743"/>
        <end position="752"/>
    </location>
</feature>
<accession>A0A0F7UYB5</accession>
<evidence type="ECO:0000256" key="2">
    <source>
        <dbReference type="ARBA" id="ARBA00022763"/>
    </source>
</evidence>
<dbReference type="PANTHER" id="PTHR43286:SF1">
    <property type="entry name" value="ENDONUCLEASE III-LIKE PROTEIN 1"/>
    <property type="match status" value="1"/>
</dbReference>
<feature type="region of interest" description="Disordered" evidence="7">
    <location>
        <begin position="472"/>
        <end position="565"/>
    </location>
</feature>
<evidence type="ECO:0000256" key="4">
    <source>
        <dbReference type="ARBA" id="ARBA00023204"/>
    </source>
</evidence>
<feature type="compositionally biased region" description="Basic and acidic residues" evidence="7">
    <location>
        <begin position="982"/>
        <end position="994"/>
    </location>
</feature>
<feature type="compositionally biased region" description="Low complexity" evidence="7">
    <location>
        <begin position="70"/>
        <end position="85"/>
    </location>
</feature>
<evidence type="ECO:0000256" key="1">
    <source>
        <dbReference type="ARBA" id="ARBA00008343"/>
    </source>
</evidence>
<keyword evidence="2" id="KW-0227">DNA damage</keyword>
<organism evidence="9">
    <name type="scientific">Toxoplasma gondii (strain ATCC 50861 / VEG)</name>
    <dbReference type="NCBI Taxonomy" id="432359"/>
    <lineage>
        <taxon>Eukaryota</taxon>
        <taxon>Sar</taxon>
        <taxon>Alveolata</taxon>
        <taxon>Apicomplexa</taxon>
        <taxon>Conoidasida</taxon>
        <taxon>Coccidia</taxon>
        <taxon>Eucoccidiorida</taxon>
        <taxon>Eimeriorina</taxon>
        <taxon>Sarcocystidae</taxon>
        <taxon>Toxoplasma</taxon>
    </lineage>
</organism>
<feature type="compositionally biased region" description="Basic and acidic residues" evidence="7">
    <location>
        <begin position="881"/>
        <end position="939"/>
    </location>
</feature>
<feature type="compositionally biased region" description="Basic and acidic residues" evidence="7">
    <location>
        <begin position="120"/>
        <end position="131"/>
    </location>
</feature>
<keyword evidence="3" id="KW-0378">Hydrolase</keyword>
<feature type="compositionally biased region" description="Basic and acidic residues" evidence="7">
    <location>
        <begin position="60"/>
        <end position="69"/>
    </location>
</feature>
<name>A0A0F7UYB5_TOXGV</name>
<dbReference type="GO" id="GO:0000703">
    <property type="term" value="F:oxidized pyrimidine nucleobase lesion DNA N-glycosylase activity"/>
    <property type="evidence" value="ECO:0007669"/>
    <property type="project" value="TreeGrafter"/>
</dbReference>
<feature type="compositionally biased region" description="Low complexity" evidence="7">
    <location>
        <begin position="159"/>
        <end position="178"/>
    </location>
</feature>
<dbReference type="GO" id="GO:0006289">
    <property type="term" value="P:nucleotide-excision repair"/>
    <property type="evidence" value="ECO:0007669"/>
    <property type="project" value="TreeGrafter"/>
</dbReference>
<dbReference type="InterPro" id="IPR003265">
    <property type="entry name" value="HhH-GPD_domain"/>
</dbReference>
<evidence type="ECO:0000256" key="5">
    <source>
        <dbReference type="ARBA" id="ARBA00023239"/>
    </source>
</evidence>
<dbReference type="Pfam" id="PF00633">
    <property type="entry name" value="HHH"/>
    <property type="match status" value="1"/>
</dbReference>
<feature type="region of interest" description="Disordered" evidence="7">
    <location>
        <begin position="14"/>
        <end position="358"/>
    </location>
</feature>
<dbReference type="Pfam" id="PF00730">
    <property type="entry name" value="HhH-GPD"/>
    <property type="match status" value="1"/>
</dbReference>
<feature type="region of interest" description="Disordered" evidence="7">
    <location>
        <begin position="857"/>
        <end position="1064"/>
    </location>
</feature>
<feature type="compositionally biased region" description="Basic and acidic residues" evidence="7">
    <location>
        <begin position="857"/>
        <end position="868"/>
    </location>
</feature>
<gene>
    <name evidence="9" type="ORF">BN1205_032970</name>
</gene>
<dbReference type="GO" id="GO:0003677">
    <property type="term" value="F:DNA binding"/>
    <property type="evidence" value="ECO:0007669"/>
    <property type="project" value="InterPro"/>
</dbReference>
<feature type="compositionally biased region" description="Basic and acidic residues" evidence="7">
    <location>
        <begin position="522"/>
        <end position="565"/>
    </location>
</feature>
<proteinExistence type="inferred from homology"/>
<feature type="compositionally biased region" description="Low complexity" evidence="7">
    <location>
        <begin position="473"/>
        <end position="501"/>
    </location>
</feature>
<feature type="compositionally biased region" description="Basic and acidic residues" evidence="7">
    <location>
        <begin position="97"/>
        <end position="109"/>
    </location>
</feature>
<evidence type="ECO:0000256" key="7">
    <source>
        <dbReference type="SAM" id="MobiDB-lite"/>
    </source>
</evidence>